<dbReference type="OrthoDB" id="4410346at2"/>
<dbReference type="RefSeq" id="WP_015650722.1">
    <property type="nucleotide sequence ID" value="NC_020506.1"/>
</dbReference>
<sequence>MDLKNILTTPGWRRTLFIRRFLAALLFATAALLGTQSMLSSDPQVVVMQRDVPAGTEITAADVGLAAIPDALVPQNALSDPTHAIGLIAASSLSSGEIATTPRFLGTDLINSFVGNVTNNFPEEEVNMVPLKLADPSVIPLLHHGDTISVVSQDPISGKAHTIAAGGKVILVSDQDPATILIALPKSIAEEVAATSLTSPLAVVLSGERAS</sequence>
<proteinExistence type="predicted"/>
<dbReference type="CDD" id="cd11614">
    <property type="entry name" value="SAF_CpaB_FlgA_like"/>
    <property type="match status" value="1"/>
</dbReference>
<name>M1USZ8_9CORY</name>
<keyword evidence="3" id="KW-1185">Reference proteome</keyword>
<dbReference type="eggNOG" id="COG3745">
    <property type="taxonomic scope" value="Bacteria"/>
</dbReference>
<dbReference type="SMART" id="SM00858">
    <property type="entry name" value="SAF"/>
    <property type="match status" value="1"/>
</dbReference>
<dbReference type="Gene3D" id="3.90.1210.10">
    <property type="entry name" value="Antifreeze-like/N-acetylneuraminic acid synthase C-terminal domain"/>
    <property type="match status" value="1"/>
</dbReference>
<reference evidence="2 3" key="1">
    <citation type="submission" date="2013-02" db="EMBL/GenBank/DDBJ databases">
        <title>The complete genome sequence of Corynebacterium callunae DSM 20147.</title>
        <authorList>
            <person name="Ruckert C."/>
            <person name="Albersmeier A."/>
            <person name="Kalinowski J."/>
        </authorList>
    </citation>
    <scope>NUCLEOTIDE SEQUENCE [LARGE SCALE GENOMIC DNA]</scope>
    <source>
        <strain evidence="2 3">DSM 20147</strain>
    </source>
</reference>
<dbReference type="InterPro" id="IPR013974">
    <property type="entry name" value="SAF"/>
</dbReference>
<dbReference type="STRING" id="1121353.H924_04205"/>
<dbReference type="Pfam" id="PF08666">
    <property type="entry name" value="SAF"/>
    <property type="match status" value="1"/>
</dbReference>
<dbReference type="AlphaFoldDB" id="M1USZ8"/>
<evidence type="ECO:0000313" key="3">
    <source>
        <dbReference type="Proteomes" id="UP000011760"/>
    </source>
</evidence>
<evidence type="ECO:0000313" key="2">
    <source>
        <dbReference type="EMBL" id="AGG66287.1"/>
    </source>
</evidence>
<evidence type="ECO:0000259" key="1">
    <source>
        <dbReference type="SMART" id="SM00858"/>
    </source>
</evidence>
<gene>
    <name evidence="2" type="ORF">H924_04205</name>
</gene>
<organism evidence="2 3">
    <name type="scientific">Corynebacterium callunae DSM 20147</name>
    <dbReference type="NCBI Taxonomy" id="1121353"/>
    <lineage>
        <taxon>Bacteria</taxon>
        <taxon>Bacillati</taxon>
        <taxon>Actinomycetota</taxon>
        <taxon>Actinomycetes</taxon>
        <taxon>Mycobacteriales</taxon>
        <taxon>Corynebacteriaceae</taxon>
        <taxon>Corynebacterium</taxon>
    </lineage>
</organism>
<protein>
    <recommendedName>
        <fullName evidence="1">SAF domain-containing protein</fullName>
    </recommendedName>
</protein>
<dbReference type="KEGG" id="ccn:H924_04205"/>
<dbReference type="PATRIC" id="fig|1121353.3.peg.862"/>
<dbReference type="Proteomes" id="UP000011760">
    <property type="component" value="Chromosome"/>
</dbReference>
<feature type="domain" description="SAF" evidence="1">
    <location>
        <begin position="43"/>
        <end position="105"/>
    </location>
</feature>
<accession>M1USZ8</accession>
<dbReference type="EMBL" id="CP004354">
    <property type="protein sequence ID" value="AGG66287.1"/>
    <property type="molecule type" value="Genomic_DNA"/>
</dbReference>
<dbReference type="HOGENOM" id="CLU_088190_1_0_11"/>